<comment type="caution">
    <text evidence="1">The sequence shown here is derived from an EMBL/GenBank/DDBJ whole genome shotgun (WGS) entry which is preliminary data.</text>
</comment>
<accession>A0A5B7CWF4</accession>
<dbReference type="EMBL" id="VSRR010000181">
    <property type="protein sequence ID" value="MPC11783.1"/>
    <property type="molecule type" value="Genomic_DNA"/>
</dbReference>
<evidence type="ECO:0000313" key="2">
    <source>
        <dbReference type="Proteomes" id="UP000324222"/>
    </source>
</evidence>
<sequence length="87" mass="9403">MGRGVQCSPRWAMLNGPEGVLRAESTFIYHTSTHSTSYVASRTDVKLTTGQAHGTRAHRLLGVPVHLLAPGRAACGRRLTARQHGNI</sequence>
<reference evidence="1 2" key="1">
    <citation type="submission" date="2019-05" db="EMBL/GenBank/DDBJ databases">
        <title>Another draft genome of Portunus trituberculatus and its Hox gene families provides insights of decapod evolution.</title>
        <authorList>
            <person name="Jeong J.-H."/>
            <person name="Song I."/>
            <person name="Kim S."/>
            <person name="Choi T."/>
            <person name="Kim D."/>
            <person name="Ryu S."/>
            <person name="Kim W."/>
        </authorList>
    </citation>
    <scope>NUCLEOTIDE SEQUENCE [LARGE SCALE GENOMIC DNA]</scope>
    <source>
        <tissue evidence="1">Muscle</tissue>
    </source>
</reference>
<dbReference type="Proteomes" id="UP000324222">
    <property type="component" value="Unassembled WGS sequence"/>
</dbReference>
<organism evidence="1 2">
    <name type="scientific">Portunus trituberculatus</name>
    <name type="common">Swimming crab</name>
    <name type="synonym">Neptunus trituberculatus</name>
    <dbReference type="NCBI Taxonomy" id="210409"/>
    <lineage>
        <taxon>Eukaryota</taxon>
        <taxon>Metazoa</taxon>
        <taxon>Ecdysozoa</taxon>
        <taxon>Arthropoda</taxon>
        <taxon>Crustacea</taxon>
        <taxon>Multicrustacea</taxon>
        <taxon>Malacostraca</taxon>
        <taxon>Eumalacostraca</taxon>
        <taxon>Eucarida</taxon>
        <taxon>Decapoda</taxon>
        <taxon>Pleocyemata</taxon>
        <taxon>Brachyura</taxon>
        <taxon>Eubrachyura</taxon>
        <taxon>Portunoidea</taxon>
        <taxon>Portunidae</taxon>
        <taxon>Portuninae</taxon>
        <taxon>Portunus</taxon>
    </lineage>
</organism>
<dbReference type="AlphaFoldDB" id="A0A5B7CWF4"/>
<proteinExistence type="predicted"/>
<gene>
    <name evidence="1" type="ORF">E2C01_004457</name>
</gene>
<keyword evidence="2" id="KW-1185">Reference proteome</keyword>
<name>A0A5B7CWF4_PORTR</name>
<evidence type="ECO:0000313" key="1">
    <source>
        <dbReference type="EMBL" id="MPC11783.1"/>
    </source>
</evidence>
<protein>
    <submittedName>
        <fullName evidence="1">Uncharacterized protein</fullName>
    </submittedName>
</protein>